<dbReference type="InterPro" id="IPR030113">
    <property type="entry name" value="AFAP"/>
</dbReference>
<dbReference type="Pfam" id="PF00169">
    <property type="entry name" value="PH"/>
    <property type="match status" value="1"/>
</dbReference>
<feature type="region of interest" description="Disordered" evidence="5">
    <location>
        <begin position="325"/>
        <end position="408"/>
    </location>
</feature>
<dbReference type="Gene3D" id="2.30.29.30">
    <property type="entry name" value="Pleckstrin-homology domain (PH domain)/Phosphotyrosine-binding domain (PTB)"/>
    <property type="match status" value="2"/>
</dbReference>
<feature type="region of interest" description="Disordered" evidence="5">
    <location>
        <begin position="687"/>
        <end position="772"/>
    </location>
</feature>
<feature type="compositionally biased region" description="Pro residues" evidence="5">
    <location>
        <begin position="590"/>
        <end position="600"/>
    </location>
</feature>
<dbReference type="OrthoDB" id="5970758at2759"/>
<name>A0A8S4MYM8_OWEFU</name>
<evidence type="ECO:0000313" key="8">
    <source>
        <dbReference type="Proteomes" id="UP000749559"/>
    </source>
</evidence>
<dbReference type="SUPFAM" id="SSF50729">
    <property type="entry name" value="PH domain-like"/>
    <property type="match status" value="2"/>
</dbReference>
<sequence>MSKCPFDGLKDLLPGIEDFICKQLASENLSAFAEKKRQYFVERLDILKLPPTLPPRPPGDIQDERNRSLDSARNVNGDFLAKQREFSRSQSSHTLPVAKSPSPLESEDFYDDVEPEADVLAQNGIPVSEAVVDNEEDLYEVPLSLDNQDGYSCDDMSDDSFTSYESYDDMDPEEGGVEVPGAAIPHPEIQLPRVRTKKKKKRSAGKDTSHHIPISTLPNVTYCSDLYQKGMITWTKRQCAISDNKLYVYKIEKDYKPSMVLSLVGYDILYFEKDGKRNHALRVSHPGCETHWFATDTKSNADIWLEHMTNAAHVLDNNSLAVTQPLSGPSLSSENISSPTEQSQPSLGGSTSPSRSLTNISMSSSPSEGGSGDGIVKYMRNQQGTDIKDYDTKRDLKSPKIKSDDKSMTLGQSLETSMKSMKNFLGTLGRKKGRKASTTIQDVFETVEIDMEKDPTVKIQGYLNVSSPLSFDKGWLRKWCVVSDENFDVYRSHEEKSANENPEFSFPLVGCEINTAMETKRELAFKLEQDGCLKAVLEASDAMDQGRWVGLLIKETKCADRDYSYADSSFSKTHNTTPGDDEQLYENVAPPVPTSSPPVMTPISDDSSKKHESYPSDDLYDDTDRYSPDNTGELSIEITEGSTGSRERENHEITASLGPDTASSTNSPNFAQSVFKSIMKIDMQGANKEYDDNSSNTTCKNGHGDNGVFTENDDIEYTEFDGEPNDNNEEVTNGSSSGRENGVTSRYAHSLSVDGGINPEDSANTTSPVAVSKLDPNKVEKFSKFVSALDKSNNSPTTNSPAPLSSRRSLYAVEKFGGSNPGKEGEDIDDLQDEPRIKARINSLKMKIGQIKRKRAGVRDKKMASRKPSEKQLLDKEFKQLDMEFMETDKQLIILENRLEKIPKNPKSKKFCQPTEVRNMDSNNNNPILKDVNLNNTALYYGELEEGQIIDSASLGFLQNSTTDFGNSAYNMPSHTNTSGSLDKHAKEVLLQSDFNPDLHDPRLAKASDSRLFPRGNEVQDTFSNKHQNPMSHMRPGGDCLQSDKLNSIGFNSTNIQASKKLLKKQRDLQRSKEPLNEPQVYQQTGSGLVQDIIKGLTPTLEMIASNKQLDIELLGQPENRNRSSQRRSQQRRKTS</sequence>
<feature type="region of interest" description="Disordered" evidence="5">
    <location>
        <begin position="905"/>
        <end position="924"/>
    </location>
</feature>
<feature type="compositionally biased region" description="Basic residues" evidence="5">
    <location>
        <begin position="1124"/>
        <end position="1136"/>
    </location>
</feature>
<comment type="caution">
    <text evidence="7">The sequence shown here is derived from an EMBL/GenBank/DDBJ whole genome shotgun (WGS) entry which is preliminary data.</text>
</comment>
<feature type="region of interest" description="Disordered" evidence="5">
    <location>
        <begin position="996"/>
        <end position="1041"/>
    </location>
</feature>
<evidence type="ECO:0000256" key="5">
    <source>
        <dbReference type="SAM" id="MobiDB-lite"/>
    </source>
</evidence>
<evidence type="ECO:0000259" key="6">
    <source>
        <dbReference type="PROSITE" id="PS50003"/>
    </source>
</evidence>
<keyword evidence="4" id="KW-0175">Coiled coil</keyword>
<dbReference type="PANTHER" id="PTHR14338">
    <property type="entry name" value="ACTIN FILAMENT-ASSOCIATED PROTEIN 1 FAMILY MEMBER"/>
    <property type="match status" value="1"/>
</dbReference>
<evidence type="ECO:0000313" key="7">
    <source>
        <dbReference type="EMBL" id="CAH1774005.1"/>
    </source>
</evidence>
<keyword evidence="2" id="KW-0963">Cytoplasm</keyword>
<feature type="compositionally biased region" description="Polar residues" evidence="5">
    <location>
        <begin position="730"/>
        <end position="744"/>
    </location>
</feature>
<dbReference type="AlphaFoldDB" id="A0A8S4MYM8"/>
<evidence type="ECO:0000256" key="3">
    <source>
        <dbReference type="ARBA" id="ARBA00022737"/>
    </source>
</evidence>
<keyword evidence="3" id="KW-0677">Repeat</keyword>
<organism evidence="7 8">
    <name type="scientific">Owenia fusiformis</name>
    <name type="common">Polychaete worm</name>
    <dbReference type="NCBI Taxonomy" id="6347"/>
    <lineage>
        <taxon>Eukaryota</taxon>
        <taxon>Metazoa</taxon>
        <taxon>Spiralia</taxon>
        <taxon>Lophotrochozoa</taxon>
        <taxon>Annelida</taxon>
        <taxon>Polychaeta</taxon>
        <taxon>Sedentaria</taxon>
        <taxon>Canalipalpata</taxon>
        <taxon>Sabellida</taxon>
        <taxon>Oweniida</taxon>
        <taxon>Oweniidae</taxon>
        <taxon>Owenia</taxon>
    </lineage>
</organism>
<feature type="domain" description="PH" evidence="6">
    <location>
        <begin position="219"/>
        <end position="313"/>
    </location>
</feature>
<protein>
    <recommendedName>
        <fullName evidence="6">PH domain-containing protein</fullName>
    </recommendedName>
</protein>
<dbReference type="SMART" id="SM00233">
    <property type="entry name" value="PH"/>
    <property type="match status" value="2"/>
</dbReference>
<feature type="compositionally biased region" description="Basic and acidic residues" evidence="5">
    <location>
        <begin position="997"/>
        <end position="1009"/>
    </location>
</feature>
<feature type="compositionally biased region" description="Polar residues" evidence="5">
    <location>
        <begin position="325"/>
        <end position="360"/>
    </location>
</feature>
<dbReference type="InterPro" id="IPR001849">
    <property type="entry name" value="PH_domain"/>
</dbReference>
<feature type="compositionally biased region" description="Polar residues" evidence="5">
    <location>
        <begin position="1019"/>
        <end position="1031"/>
    </location>
</feature>
<dbReference type="EMBL" id="CAIIXF020000001">
    <property type="protein sequence ID" value="CAH1774005.1"/>
    <property type="molecule type" value="Genomic_DNA"/>
</dbReference>
<dbReference type="PROSITE" id="PS50003">
    <property type="entry name" value="PH_DOMAIN"/>
    <property type="match status" value="2"/>
</dbReference>
<feature type="region of interest" description="Disordered" evidence="5">
    <location>
        <begin position="85"/>
        <end position="109"/>
    </location>
</feature>
<reference evidence="7" key="1">
    <citation type="submission" date="2022-03" db="EMBL/GenBank/DDBJ databases">
        <authorList>
            <person name="Martin C."/>
        </authorList>
    </citation>
    <scope>NUCLEOTIDE SEQUENCE</scope>
</reference>
<feature type="region of interest" description="Disordered" evidence="5">
    <location>
        <begin position="568"/>
        <end position="650"/>
    </location>
</feature>
<evidence type="ECO:0000256" key="2">
    <source>
        <dbReference type="ARBA" id="ARBA00022490"/>
    </source>
</evidence>
<dbReference type="Proteomes" id="UP000749559">
    <property type="component" value="Unassembled WGS sequence"/>
</dbReference>
<feature type="domain" description="PH" evidence="6">
    <location>
        <begin position="456"/>
        <end position="557"/>
    </location>
</feature>
<comment type="subcellular location">
    <subcellularLocation>
        <location evidence="1">Cytoplasm</location>
    </subcellularLocation>
</comment>
<dbReference type="PANTHER" id="PTHR14338:SF7">
    <property type="entry name" value="PH DOMAIN-CONTAINING PROTEIN"/>
    <property type="match status" value="1"/>
</dbReference>
<evidence type="ECO:0000256" key="4">
    <source>
        <dbReference type="ARBA" id="ARBA00023054"/>
    </source>
</evidence>
<gene>
    <name evidence="7" type="ORF">OFUS_LOCUS1529</name>
</gene>
<accession>A0A8S4MYM8</accession>
<feature type="compositionally biased region" description="Acidic residues" evidence="5">
    <location>
        <begin position="711"/>
        <end position="729"/>
    </location>
</feature>
<proteinExistence type="predicted"/>
<dbReference type="InterPro" id="IPR011993">
    <property type="entry name" value="PH-like_dom_sf"/>
</dbReference>
<feature type="compositionally biased region" description="Basic and acidic residues" evidence="5">
    <location>
        <begin position="386"/>
        <end position="407"/>
    </location>
</feature>
<keyword evidence="8" id="KW-1185">Reference proteome</keyword>
<dbReference type="GO" id="GO:0017124">
    <property type="term" value="F:SH3 domain binding"/>
    <property type="evidence" value="ECO:0007669"/>
    <property type="project" value="TreeGrafter"/>
</dbReference>
<evidence type="ECO:0000256" key="1">
    <source>
        <dbReference type="ARBA" id="ARBA00004496"/>
    </source>
</evidence>
<dbReference type="GO" id="GO:0005829">
    <property type="term" value="C:cytosol"/>
    <property type="evidence" value="ECO:0007669"/>
    <property type="project" value="TreeGrafter"/>
</dbReference>
<feature type="compositionally biased region" description="Polar residues" evidence="5">
    <location>
        <begin position="568"/>
        <end position="578"/>
    </location>
</feature>
<feature type="region of interest" description="Disordered" evidence="5">
    <location>
        <begin position="1115"/>
        <end position="1136"/>
    </location>
</feature>